<proteinExistence type="predicted"/>
<evidence type="ECO:0000313" key="1">
    <source>
        <dbReference type="EMBL" id="KAG0142976.1"/>
    </source>
</evidence>
<protein>
    <submittedName>
        <fullName evidence="1">Uncharacterized protein</fullName>
    </submittedName>
</protein>
<accession>A0A9P6NAH7</accession>
<name>A0A9P6NAH7_9BASI</name>
<organism evidence="1 2">
    <name type="scientific">Cronartium quercuum f. sp. fusiforme G11</name>
    <dbReference type="NCBI Taxonomy" id="708437"/>
    <lineage>
        <taxon>Eukaryota</taxon>
        <taxon>Fungi</taxon>
        <taxon>Dikarya</taxon>
        <taxon>Basidiomycota</taxon>
        <taxon>Pucciniomycotina</taxon>
        <taxon>Pucciniomycetes</taxon>
        <taxon>Pucciniales</taxon>
        <taxon>Coleosporiaceae</taxon>
        <taxon>Cronartium</taxon>
    </lineage>
</organism>
<comment type="caution">
    <text evidence="1">The sequence shown here is derived from an EMBL/GenBank/DDBJ whole genome shotgun (WGS) entry which is preliminary data.</text>
</comment>
<evidence type="ECO:0000313" key="2">
    <source>
        <dbReference type="Proteomes" id="UP000886653"/>
    </source>
</evidence>
<dbReference type="EMBL" id="MU167332">
    <property type="protein sequence ID" value="KAG0142976.1"/>
    <property type="molecule type" value="Genomic_DNA"/>
</dbReference>
<dbReference type="Proteomes" id="UP000886653">
    <property type="component" value="Unassembled WGS sequence"/>
</dbReference>
<gene>
    <name evidence="1" type="ORF">CROQUDRAFT_206180</name>
</gene>
<sequence>MEPSSRLVSMTLLTTSLRLPSTASHLKLTNGLRIYNSHKPSPIQIYLFLSSFRNEAVAILENQTIMGYKPKPGWNPGFFCQNPRIPSPTWVSGILAKSA</sequence>
<dbReference type="AlphaFoldDB" id="A0A9P6NAH7"/>
<keyword evidence="2" id="KW-1185">Reference proteome</keyword>
<reference evidence="1" key="1">
    <citation type="submission" date="2013-11" db="EMBL/GenBank/DDBJ databases">
        <title>Genome sequence of the fusiform rust pathogen reveals effectors for host alternation and coevolution with pine.</title>
        <authorList>
            <consortium name="DOE Joint Genome Institute"/>
            <person name="Smith K."/>
            <person name="Pendleton A."/>
            <person name="Kubisiak T."/>
            <person name="Anderson C."/>
            <person name="Salamov A."/>
            <person name="Aerts A."/>
            <person name="Riley R."/>
            <person name="Clum A."/>
            <person name="Lindquist E."/>
            <person name="Ence D."/>
            <person name="Campbell M."/>
            <person name="Kronenberg Z."/>
            <person name="Feau N."/>
            <person name="Dhillon B."/>
            <person name="Hamelin R."/>
            <person name="Burleigh J."/>
            <person name="Smith J."/>
            <person name="Yandell M."/>
            <person name="Nelson C."/>
            <person name="Grigoriev I."/>
            <person name="Davis J."/>
        </authorList>
    </citation>
    <scope>NUCLEOTIDE SEQUENCE</scope>
    <source>
        <strain evidence="1">G11</strain>
    </source>
</reference>